<dbReference type="RefSeq" id="XP_040766640.1">
    <property type="nucleotide sequence ID" value="XM_040903124.1"/>
</dbReference>
<dbReference type="OrthoDB" id="3062869at2759"/>
<evidence type="ECO:0000313" key="3">
    <source>
        <dbReference type="Proteomes" id="UP000076871"/>
    </source>
</evidence>
<dbReference type="Pfam" id="PF05699">
    <property type="entry name" value="Dimer_Tnp_hAT"/>
    <property type="match status" value="1"/>
</dbReference>
<feature type="non-terminal residue" evidence="2">
    <location>
        <position position="1"/>
    </location>
</feature>
<evidence type="ECO:0000259" key="1">
    <source>
        <dbReference type="Pfam" id="PF05699"/>
    </source>
</evidence>
<dbReference type="Proteomes" id="UP000076871">
    <property type="component" value="Unassembled WGS sequence"/>
</dbReference>
<dbReference type="AlphaFoldDB" id="A0A165FFN5"/>
<proteinExistence type="predicted"/>
<protein>
    <recommendedName>
        <fullName evidence="1">HAT C-terminal dimerisation domain-containing protein</fullName>
    </recommendedName>
</protein>
<evidence type="ECO:0000313" key="2">
    <source>
        <dbReference type="EMBL" id="KZT08900.1"/>
    </source>
</evidence>
<feature type="non-terminal residue" evidence="2">
    <location>
        <position position="55"/>
    </location>
</feature>
<sequence>NAHCFLAWASLTRDYLGIMVTSVSSERTFSSAGITITKHRNCLKGDIVEALQVLK</sequence>
<feature type="domain" description="HAT C-terminal dimerisation" evidence="1">
    <location>
        <begin position="2"/>
        <end position="54"/>
    </location>
</feature>
<dbReference type="InterPro" id="IPR012337">
    <property type="entry name" value="RNaseH-like_sf"/>
</dbReference>
<name>A0A165FFN5_9APHY</name>
<dbReference type="GO" id="GO:0046983">
    <property type="term" value="F:protein dimerization activity"/>
    <property type="evidence" value="ECO:0007669"/>
    <property type="project" value="InterPro"/>
</dbReference>
<gene>
    <name evidence="2" type="ORF">LAESUDRAFT_606611</name>
</gene>
<dbReference type="EMBL" id="KV427613">
    <property type="protein sequence ID" value="KZT08900.1"/>
    <property type="molecule type" value="Genomic_DNA"/>
</dbReference>
<dbReference type="InterPro" id="IPR008906">
    <property type="entry name" value="HATC_C_dom"/>
</dbReference>
<accession>A0A165FFN5</accession>
<dbReference type="InParanoid" id="A0A165FFN5"/>
<dbReference type="GeneID" id="63820155"/>
<dbReference type="SUPFAM" id="SSF53098">
    <property type="entry name" value="Ribonuclease H-like"/>
    <property type="match status" value="1"/>
</dbReference>
<keyword evidence="3" id="KW-1185">Reference proteome</keyword>
<reference evidence="2 3" key="1">
    <citation type="journal article" date="2016" name="Mol. Biol. Evol.">
        <title>Comparative Genomics of Early-Diverging Mushroom-Forming Fungi Provides Insights into the Origins of Lignocellulose Decay Capabilities.</title>
        <authorList>
            <person name="Nagy L.G."/>
            <person name="Riley R."/>
            <person name="Tritt A."/>
            <person name="Adam C."/>
            <person name="Daum C."/>
            <person name="Floudas D."/>
            <person name="Sun H."/>
            <person name="Yadav J.S."/>
            <person name="Pangilinan J."/>
            <person name="Larsson K.H."/>
            <person name="Matsuura K."/>
            <person name="Barry K."/>
            <person name="Labutti K."/>
            <person name="Kuo R."/>
            <person name="Ohm R.A."/>
            <person name="Bhattacharya S.S."/>
            <person name="Shirouzu T."/>
            <person name="Yoshinaga Y."/>
            <person name="Martin F.M."/>
            <person name="Grigoriev I.V."/>
            <person name="Hibbett D.S."/>
        </authorList>
    </citation>
    <scope>NUCLEOTIDE SEQUENCE [LARGE SCALE GENOMIC DNA]</scope>
    <source>
        <strain evidence="2 3">93-53</strain>
    </source>
</reference>
<organism evidence="2 3">
    <name type="scientific">Laetiporus sulphureus 93-53</name>
    <dbReference type="NCBI Taxonomy" id="1314785"/>
    <lineage>
        <taxon>Eukaryota</taxon>
        <taxon>Fungi</taxon>
        <taxon>Dikarya</taxon>
        <taxon>Basidiomycota</taxon>
        <taxon>Agaricomycotina</taxon>
        <taxon>Agaricomycetes</taxon>
        <taxon>Polyporales</taxon>
        <taxon>Laetiporus</taxon>
    </lineage>
</organism>